<evidence type="ECO:0000313" key="4">
    <source>
        <dbReference type="Proteomes" id="UP000707356"/>
    </source>
</evidence>
<feature type="region of interest" description="Disordered" evidence="2">
    <location>
        <begin position="1"/>
        <end position="21"/>
    </location>
</feature>
<reference evidence="3" key="2">
    <citation type="journal article" date="2022" name="Microbiol. Resour. Announc.">
        <title>Metagenome Sequencing to Explore Phylogenomics of Terrestrial Cyanobacteria.</title>
        <authorList>
            <person name="Ward R.D."/>
            <person name="Stajich J.E."/>
            <person name="Johansen J.R."/>
            <person name="Huntemann M."/>
            <person name="Clum A."/>
            <person name="Foster B."/>
            <person name="Foster B."/>
            <person name="Roux S."/>
            <person name="Palaniappan K."/>
            <person name="Varghese N."/>
            <person name="Mukherjee S."/>
            <person name="Reddy T.B.K."/>
            <person name="Daum C."/>
            <person name="Copeland A."/>
            <person name="Chen I.A."/>
            <person name="Ivanova N.N."/>
            <person name="Kyrpides N.C."/>
            <person name="Shapiro N."/>
            <person name="Eloe-Fadrosh E.A."/>
            <person name="Pietrasiak N."/>
        </authorList>
    </citation>
    <scope>NUCLEOTIDE SEQUENCE</scope>
    <source>
        <strain evidence="3">GSE-TBD4-15B</strain>
    </source>
</reference>
<dbReference type="Pfam" id="PF00480">
    <property type="entry name" value="ROK"/>
    <property type="match status" value="1"/>
</dbReference>
<evidence type="ECO:0000256" key="2">
    <source>
        <dbReference type="SAM" id="MobiDB-lite"/>
    </source>
</evidence>
<protein>
    <submittedName>
        <fullName evidence="3">ROK family protein</fullName>
    </submittedName>
</protein>
<dbReference type="PANTHER" id="PTHR18964:SF149">
    <property type="entry name" value="BIFUNCTIONAL UDP-N-ACETYLGLUCOSAMINE 2-EPIMERASE_N-ACETYLMANNOSAMINE KINASE"/>
    <property type="match status" value="1"/>
</dbReference>
<comment type="caution">
    <text evidence="3">The sequence shown here is derived from an EMBL/GenBank/DDBJ whole genome shotgun (WGS) entry which is preliminary data.</text>
</comment>
<sequence>MTSSIHPESIHPESIHPESPAKSAARSVIGIDLGGSAIKLGQFDWKGNCLKSITVPTPQPAYPEAVLSAMIAAIEQLDPAHQTVAIGVGTPGPADAAGRIARVAINLAGWQDIPLADWLEAKTGRATVLANDANCAGLGEYWLGAGRQFRQVILLTLGTGVGGAIILDGKLFTGHDGTAGELGLITLNPDGPACNSGNQGSLEQYASVRAIRRRTGLEPDELGVRARAGDPDALAFWQAYGRDLGAGLASLIYVLTPEAVILGGGVSASAEFFFPAIERELARRVLPSSRPGLQLLTAELGNQAGIVGAAKLAWQKYLEQDSHE</sequence>
<dbReference type="PANTHER" id="PTHR18964">
    <property type="entry name" value="ROK (REPRESSOR, ORF, KINASE) FAMILY"/>
    <property type="match status" value="1"/>
</dbReference>
<name>A0A951U7C7_9CYAN</name>
<evidence type="ECO:0000256" key="1">
    <source>
        <dbReference type="ARBA" id="ARBA00006479"/>
    </source>
</evidence>
<proteinExistence type="inferred from homology"/>
<dbReference type="InterPro" id="IPR000600">
    <property type="entry name" value="ROK"/>
</dbReference>
<reference evidence="3" key="1">
    <citation type="submission" date="2021-05" db="EMBL/GenBank/DDBJ databases">
        <authorList>
            <person name="Pietrasiak N."/>
            <person name="Ward R."/>
            <person name="Stajich J.E."/>
            <person name="Kurbessoian T."/>
        </authorList>
    </citation>
    <scope>NUCLEOTIDE SEQUENCE</scope>
    <source>
        <strain evidence="3">GSE-TBD4-15B</strain>
    </source>
</reference>
<dbReference type="SUPFAM" id="SSF53067">
    <property type="entry name" value="Actin-like ATPase domain"/>
    <property type="match status" value="1"/>
</dbReference>
<dbReference type="CDD" id="cd24068">
    <property type="entry name" value="ASKHA_NBD_ROK_FnNanK-like"/>
    <property type="match status" value="1"/>
</dbReference>
<accession>A0A951U7C7</accession>
<dbReference type="InterPro" id="IPR043129">
    <property type="entry name" value="ATPase_NBD"/>
</dbReference>
<dbReference type="AlphaFoldDB" id="A0A951U7C7"/>
<dbReference type="EMBL" id="JAHHHV010000091">
    <property type="protein sequence ID" value="MBW4468645.1"/>
    <property type="molecule type" value="Genomic_DNA"/>
</dbReference>
<dbReference type="Gene3D" id="3.30.420.40">
    <property type="match status" value="2"/>
</dbReference>
<gene>
    <name evidence="3" type="ORF">KME07_24740</name>
</gene>
<comment type="similarity">
    <text evidence="1">Belongs to the ROK (NagC/XylR) family.</text>
</comment>
<dbReference type="Proteomes" id="UP000707356">
    <property type="component" value="Unassembled WGS sequence"/>
</dbReference>
<evidence type="ECO:0000313" key="3">
    <source>
        <dbReference type="EMBL" id="MBW4468645.1"/>
    </source>
</evidence>
<organism evidence="3 4">
    <name type="scientific">Pegethrix bostrychoides GSE-TBD4-15B</name>
    <dbReference type="NCBI Taxonomy" id="2839662"/>
    <lineage>
        <taxon>Bacteria</taxon>
        <taxon>Bacillati</taxon>
        <taxon>Cyanobacteriota</taxon>
        <taxon>Cyanophyceae</taxon>
        <taxon>Oculatellales</taxon>
        <taxon>Oculatellaceae</taxon>
        <taxon>Pegethrix</taxon>
    </lineage>
</organism>